<dbReference type="PANTHER" id="PTHR30136:SF24">
    <property type="entry name" value="HTH-TYPE TRANSCRIPTIONAL REPRESSOR ALLR"/>
    <property type="match status" value="1"/>
</dbReference>
<dbReference type="Gene3D" id="1.10.10.10">
    <property type="entry name" value="Winged helix-like DNA-binding domain superfamily/Winged helix DNA-binding domain"/>
    <property type="match status" value="1"/>
</dbReference>
<evidence type="ECO:0000256" key="5">
    <source>
        <dbReference type="ARBA" id="ARBA00070406"/>
    </source>
</evidence>
<gene>
    <name evidence="9" type="ORF">GBA63_12055</name>
</gene>
<organism evidence="9 10">
    <name type="scientific">Rubrobacter tropicus</name>
    <dbReference type="NCBI Taxonomy" id="2653851"/>
    <lineage>
        <taxon>Bacteria</taxon>
        <taxon>Bacillati</taxon>
        <taxon>Actinomycetota</taxon>
        <taxon>Rubrobacteria</taxon>
        <taxon>Rubrobacterales</taxon>
        <taxon>Rubrobacteraceae</taxon>
        <taxon>Rubrobacter</taxon>
    </lineage>
</organism>
<dbReference type="Gene3D" id="3.30.450.40">
    <property type="match status" value="1"/>
</dbReference>
<keyword evidence="3" id="KW-0804">Transcription</keyword>
<evidence type="ECO:0000259" key="8">
    <source>
        <dbReference type="PROSITE" id="PS51078"/>
    </source>
</evidence>
<evidence type="ECO:0000256" key="6">
    <source>
        <dbReference type="SAM" id="MobiDB-lite"/>
    </source>
</evidence>
<keyword evidence="1" id="KW-0805">Transcription regulation</keyword>
<dbReference type="InterPro" id="IPR036390">
    <property type="entry name" value="WH_DNA-bd_sf"/>
</dbReference>
<evidence type="ECO:0000256" key="4">
    <source>
        <dbReference type="ARBA" id="ARBA00058938"/>
    </source>
</evidence>
<dbReference type="InterPro" id="IPR036388">
    <property type="entry name" value="WH-like_DNA-bd_sf"/>
</dbReference>
<proteinExistence type="predicted"/>
<dbReference type="GO" id="GO:0045892">
    <property type="term" value="P:negative regulation of DNA-templated transcription"/>
    <property type="evidence" value="ECO:0007669"/>
    <property type="project" value="TreeGrafter"/>
</dbReference>
<dbReference type="InterPro" id="IPR005471">
    <property type="entry name" value="Tscrpt_reg_IclR_N"/>
</dbReference>
<protein>
    <recommendedName>
        <fullName evidence="5">Glycerol operon regulatory protein</fullName>
    </recommendedName>
</protein>
<sequence length="297" mass="32016">MTRSVDRTFDLLETLAGADDAVSLSELGGGLGISLTTVHRLLQTMVRRGYADQDPKTRRYGPGPKVLEVAARSTTNRHFDLRRVALPLLRKLTAKTGETSNLILPYGTDEIVYIEQSKSPQTVSIFTQVGHRAPLYCTAAGKAILANFSQMQLENYLARTELEPATDRTLTTEEDLLRELEVTRQRGFAVDDEEREEGVRCAAAPILNYVGICVGAISVSGPSTRIGYERILSELGPGVSRQAEKCSARLGHGAPVGGTNEEGGRNGKPLLGEVFGVRKGDGTLRTGEDAMDGGAGR</sequence>
<dbReference type="Proteomes" id="UP000501452">
    <property type="component" value="Chromosome"/>
</dbReference>
<dbReference type="PROSITE" id="PS51077">
    <property type="entry name" value="HTH_ICLR"/>
    <property type="match status" value="1"/>
</dbReference>
<name>A0A6G8Q9Y3_9ACTN</name>
<feature type="domain" description="IclR-ED" evidence="8">
    <location>
        <begin position="65"/>
        <end position="252"/>
    </location>
</feature>
<dbReference type="Pfam" id="PF01614">
    <property type="entry name" value="IclR_C"/>
    <property type="match status" value="1"/>
</dbReference>
<dbReference type="SUPFAM" id="SSF46785">
    <property type="entry name" value="Winged helix' DNA-binding domain"/>
    <property type="match status" value="1"/>
</dbReference>
<evidence type="ECO:0000256" key="2">
    <source>
        <dbReference type="ARBA" id="ARBA00023125"/>
    </source>
</evidence>
<keyword evidence="2" id="KW-0238">DNA-binding</keyword>
<dbReference type="KEGG" id="rub:GBA63_12055"/>
<dbReference type="SMART" id="SM00346">
    <property type="entry name" value="HTH_ICLR"/>
    <property type="match status" value="1"/>
</dbReference>
<dbReference type="InterPro" id="IPR050707">
    <property type="entry name" value="HTH_MetabolicPath_Reg"/>
</dbReference>
<dbReference type="GO" id="GO:0003700">
    <property type="term" value="F:DNA-binding transcription factor activity"/>
    <property type="evidence" value="ECO:0007669"/>
    <property type="project" value="TreeGrafter"/>
</dbReference>
<evidence type="ECO:0000256" key="3">
    <source>
        <dbReference type="ARBA" id="ARBA00023163"/>
    </source>
</evidence>
<accession>A0A6G8Q9Y3</accession>
<evidence type="ECO:0000313" key="10">
    <source>
        <dbReference type="Proteomes" id="UP000501452"/>
    </source>
</evidence>
<keyword evidence="10" id="KW-1185">Reference proteome</keyword>
<feature type="domain" description="HTH iclR-type" evidence="7">
    <location>
        <begin position="2"/>
        <end position="64"/>
    </location>
</feature>
<dbReference type="PANTHER" id="PTHR30136">
    <property type="entry name" value="HELIX-TURN-HELIX TRANSCRIPTIONAL REGULATOR, ICLR FAMILY"/>
    <property type="match status" value="1"/>
</dbReference>
<dbReference type="Pfam" id="PF09339">
    <property type="entry name" value="HTH_IclR"/>
    <property type="match status" value="1"/>
</dbReference>
<comment type="function">
    <text evidence="4">May be an activator protein for the gylABX operon.</text>
</comment>
<dbReference type="SUPFAM" id="SSF55781">
    <property type="entry name" value="GAF domain-like"/>
    <property type="match status" value="1"/>
</dbReference>
<evidence type="ECO:0000313" key="9">
    <source>
        <dbReference type="EMBL" id="QIN83291.1"/>
    </source>
</evidence>
<dbReference type="InterPro" id="IPR029016">
    <property type="entry name" value="GAF-like_dom_sf"/>
</dbReference>
<dbReference type="GO" id="GO:0003677">
    <property type="term" value="F:DNA binding"/>
    <property type="evidence" value="ECO:0007669"/>
    <property type="project" value="UniProtKB-KW"/>
</dbReference>
<dbReference type="AlphaFoldDB" id="A0A6G8Q9Y3"/>
<evidence type="ECO:0000259" key="7">
    <source>
        <dbReference type="PROSITE" id="PS51077"/>
    </source>
</evidence>
<feature type="region of interest" description="Disordered" evidence="6">
    <location>
        <begin position="250"/>
        <end position="272"/>
    </location>
</feature>
<evidence type="ECO:0000256" key="1">
    <source>
        <dbReference type="ARBA" id="ARBA00023015"/>
    </source>
</evidence>
<reference evidence="9 10" key="1">
    <citation type="submission" date="2019-10" db="EMBL/GenBank/DDBJ databases">
        <title>Rubrobacter sp nov SCSIO 52090 isolated from a deep-sea sediment in the South China Sea.</title>
        <authorList>
            <person name="Chen R.W."/>
        </authorList>
    </citation>
    <scope>NUCLEOTIDE SEQUENCE [LARGE SCALE GENOMIC DNA]</scope>
    <source>
        <strain evidence="9 10">SCSIO 52909</strain>
    </source>
</reference>
<dbReference type="FunFam" id="1.10.10.10:FF:000056">
    <property type="entry name" value="IclR family transcriptional regulator"/>
    <property type="match status" value="1"/>
</dbReference>
<dbReference type="InterPro" id="IPR014757">
    <property type="entry name" value="Tscrpt_reg_IclR_C"/>
</dbReference>
<dbReference type="EMBL" id="CP045119">
    <property type="protein sequence ID" value="QIN83291.1"/>
    <property type="molecule type" value="Genomic_DNA"/>
</dbReference>
<dbReference type="PROSITE" id="PS51078">
    <property type="entry name" value="ICLR_ED"/>
    <property type="match status" value="1"/>
</dbReference>